<gene>
    <name evidence="5" type="ORF">ACFO3I_08490</name>
</gene>
<evidence type="ECO:0000259" key="4">
    <source>
        <dbReference type="Pfam" id="PF05726"/>
    </source>
</evidence>
<protein>
    <submittedName>
        <fullName evidence="5">Pirin family protein</fullName>
    </submittedName>
</protein>
<dbReference type="InterPro" id="IPR008778">
    <property type="entry name" value="Pirin_C_dom"/>
</dbReference>
<evidence type="ECO:0000313" key="5">
    <source>
        <dbReference type="EMBL" id="MFC4655050.1"/>
    </source>
</evidence>
<comment type="similarity">
    <text evidence="1 2">Belongs to the pirin family.</text>
</comment>
<dbReference type="CDD" id="cd02247">
    <property type="entry name" value="cupin_pirin_C"/>
    <property type="match status" value="1"/>
</dbReference>
<evidence type="ECO:0000313" key="6">
    <source>
        <dbReference type="Proteomes" id="UP001595962"/>
    </source>
</evidence>
<dbReference type="InterPro" id="IPR012093">
    <property type="entry name" value="Pirin"/>
</dbReference>
<accession>A0ABV9JLB8</accession>
<dbReference type="RefSeq" id="WP_377333316.1">
    <property type="nucleotide sequence ID" value="NZ_JBHSGB010000006.1"/>
</dbReference>
<reference evidence="6" key="1">
    <citation type="journal article" date="2019" name="Int. J. Syst. Evol. Microbiol.">
        <title>The Global Catalogue of Microorganisms (GCM) 10K type strain sequencing project: providing services to taxonomists for standard genome sequencing and annotation.</title>
        <authorList>
            <consortium name="The Broad Institute Genomics Platform"/>
            <consortium name="The Broad Institute Genome Sequencing Center for Infectious Disease"/>
            <person name="Wu L."/>
            <person name="Ma J."/>
        </authorList>
    </citation>
    <scope>NUCLEOTIDE SEQUENCE [LARGE SCALE GENOMIC DNA]</scope>
    <source>
        <strain evidence="6">DT28</strain>
    </source>
</reference>
<dbReference type="PANTHER" id="PTHR13903">
    <property type="entry name" value="PIRIN-RELATED"/>
    <property type="match status" value="1"/>
</dbReference>
<feature type="domain" description="Pirin C-terminal" evidence="4">
    <location>
        <begin position="180"/>
        <end position="278"/>
    </location>
</feature>
<name>A0ABV9JLB8_9GAMM</name>
<dbReference type="InterPro" id="IPR003829">
    <property type="entry name" value="Pirin_N_dom"/>
</dbReference>
<evidence type="ECO:0000256" key="2">
    <source>
        <dbReference type="RuleBase" id="RU003457"/>
    </source>
</evidence>
<evidence type="ECO:0000256" key="1">
    <source>
        <dbReference type="ARBA" id="ARBA00008416"/>
    </source>
</evidence>
<dbReference type="Gene3D" id="2.60.120.10">
    <property type="entry name" value="Jelly Rolls"/>
    <property type="match status" value="2"/>
</dbReference>
<dbReference type="PIRSF" id="PIRSF006232">
    <property type="entry name" value="Pirin"/>
    <property type="match status" value="1"/>
</dbReference>
<proteinExistence type="inferred from homology"/>
<dbReference type="Proteomes" id="UP001595962">
    <property type="component" value="Unassembled WGS sequence"/>
</dbReference>
<dbReference type="InterPro" id="IPR011051">
    <property type="entry name" value="RmlC_Cupin_sf"/>
</dbReference>
<keyword evidence="6" id="KW-1185">Reference proteome</keyword>
<dbReference type="Pfam" id="PF05726">
    <property type="entry name" value="Pirin_C"/>
    <property type="match status" value="1"/>
</dbReference>
<dbReference type="PANTHER" id="PTHR13903:SF8">
    <property type="entry name" value="PIRIN"/>
    <property type="match status" value="1"/>
</dbReference>
<feature type="domain" description="Pirin N-terminal" evidence="3">
    <location>
        <begin position="21"/>
        <end position="121"/>
    </location>
</feature>
<sequence>MTIRVIKQLIPAMQASDGAGVKIKRSLGQRQGVRLDPFLMLDAFGSAEASDYIAGFPAHPHRGFETVTYMLDGHMLHEDHLGNQGHLKSGGVQWMTAGRGIIHSEMPQQESGLMRGFQLWINLPAAEKMKPAAYVDIAPTDIPRFELDAGSWLKMIAGSIELNGQQMAGPIQGLSTEPLYLDVQLQAGQSLQIPVPASHNVYFYPFEGDALVAGHKVREHHGAVLDQGDTVAVKAEQPLRFILLAAKPIHEPVVQYGPFVMNTVEEIEQAIRDFQAGVLTDNQQAQTIQIHKA</sequence>
<organism evidence="5 6">
    <name type="scientific">Rheinheimera marina</name>
    <dbReference type="NCBI Taxonomy" id="1774958"/>
    <lineage>
        <taxon>Bacteria</taxon>
        <taxon>Pseudomonadati</taxon>
        <taxon>Pseudomonadota</taxon>
        <taxon>Gammaproteobacteria</taxon>
        <taxon>Chromatiales</taxon>
        <taxon>Chromatiaceae</taxon>
        <taxon>Rheinheimera</taxon>
    </lineage>
</organism>
<evidence type="ECO:0000259" key="3">
    <source>
        <dbReference type="Pfam" id="PF02678"/>
    </source>
</evidence>
<comment type="caution">
    <text evidence="5">The sequence shown here is derived from an EMBL/GenBank/DDBJ whole genome shotgun (WGS) entry which is preliminary data.</text>
</comment>
<dbReference type="EMBL" id="JBHSGB010000006">
    <property type="protein sequence ID" value="MFC4655050.1"/>
    <property type="molecule type" value="Genomic_DNA"/>
</dbReference>
<dbReference type="InterPro" id="IPR014710">
    <property type="entry name" value="RmlC-like_jellyroll"/>
</dbReference>
<dbReference type="Pfam" id="PF02678">
    <property type="entry name" value="Pirin"/>
    <property type="match status" value="1"/>
</dbReference>
<dbReference type="CDD" id="cd02909">
    <property type="entry name" value="cupin_pirin_N"/>
    <property type="match status" value="1"/>
</dbReference>
<dbReference type="SUPFAM" id="SSF51182">
    <property type="entry name" value="RmlC-like cupins"/>
    <property type="match status" value="1"/>
</dbReference>